<dbReference type="Pfam" id="PF20629">
    <property type="entry name" value="GD_AH_C"/>
    <property type="match status" value="1"/>
</dbReference>
<evidence type="ECO:0000313" key="4">
    <source>
        <dbReference type="EMBL" id="QSO47119.1"/>
    </source>
</evidence>
<dbReference type="CDD" id="cd11613">
    <property type="entry name" value="SAF_AH_GD"/>
    <property type="match status" value="1"/>
</dbReference>
<organism evidence="4 5">
    <name type="scientific">Alicyclobacillus mengziensis</name>
    <dbReference type="NCBI Taxonomy" id="2931921"/>
    <lineage>
        <taxon>Bacteria</taxon>
        <taxon>Bacillati</taxon>
        <taxon>Bacillota</taxon>
        <taxon>Bacilli</taxon>
        <taxon>Bacillales</taxon>
        <taxon>Alicyclobacillaceae</taxon>
        <taxon>Alicyclobacillus</taxon>
    </lineage>
</organism>
<dbReference type="Gene3D" id="2.30.130.110">
    <property type="match status" value="1"/>
</dbReference>
<dbReference type="InterPro" id="IPR052172">
    <property type="entry name" value="UxaA_altronate/galactarate_dh"/>
</dbReference>
<dbReference type="RefSeq" id="WP_206656480.1">
    <property type="nucleotide sequence ID" value="NZ_CP071182.1"/>
</dbReference>
<comment type="similarity">
    <text evidence="1">Belongs to the UxaA family.</text>
</comment>
<dbReference type="KEGG" id="afx:JZ786_22365"/>
<dbReference type="SMART" id="SM00858">
    <property type="entry name" value="SAF"/>
    <property type="match status" value="1"/>
</dbReference>
<feature type="domain" description="SAF" evidence="3">
    <location>
        <begin position="17"/>
        <end position="88"/>
    </location>
</feature>
<dbReference type="EMBL" id="CP071182">
    <property type="protein sequence ID" value="QSO47119.1"/>
    <property type="molecule type" value="Genomic_DNA"/>
</dbReference>
<dbReference type="InterPro" id="IPR044144">
    <property type="entry name" value="SAF_UxaA/GarD"/>
</dbReference>
<dbReference type="AlphaFoldDB" id="A0A9X7Z5P8"/>
<dbReference type="InterPro" id="IPR013974">
    <property type="entry name" value="SAF"/>
</dbReference>
<keyword evidence="2" id="KW-0456">Lyase</keyword>
<evidence type="ECO:0000256" key="2">
    <source>
        <dbReference type="ARBA" id="ARBA00023239"/>
    </source>
</evidence>
<proteinExistence type="inferred from homology"/>
<gene>
    <name evidence="4" type="ORF">JZ786_22365</name>
</gene>
<accession>A0A9X7Z5P8</accession>
<dbReference type="InterPro" id="IPR048332">
    <property type="entry name" value="GD_AH_C"/>
</dbReference>
<dbReference type="Pfam" id="PF08666">
    <property type="entry name" value="SAF"/>
    <property type="match status" value="1"/>
</dbReference>
<keyword evidence="5" id="KW-1185">Reference proteome</keyword>
<dbReference type="PANTHER" id="PTHR30536">
    <property type="entry name" value="ALTRONATE/GALACTARATE DEHYDRATASE"/>
    <property type="match status" value="1"/>
</dbReference>
<evidence type="ECO:0000259" key="3">
    <source>
        <dbReference type="SMART" id="SM00858"/>
    </source>
</evidence>
<dbReference type="InterPro" id="IPR007392">
    <property type="entry name" value="GD_AH_second"/>
</dbReference>
<dbReference type="GO" id="GO:0019698">
    <property type="term" value="P:D-galacturonate catabolic process"/>
    <property type="evidence" value="ECO:0007669"/>
    <property type="project" value="TreeGrafter"/>
</dbReference>
<sequence length="504" mass="54724">MPITYQTTTVLELHHQDNVGVALFDLAPGDVIRVRDEEIQVIEAVPRGHKIALMDIAEGENVVKYGYPIGHAVKPILRGGWVHAHNLKTNLSGKLAYEYHPSVTRVTSAGDTHPSEFLGYVRENGDVGIRNEIWIINTVGCINKVAERLADMANKQFQGDGIDGVFGFAHPYGCSQLGDDLEYTQKALAGLVRHPNAAGVLVLGLGCENNRIADFSKVVGEVPDKRVKYLSVQGVEDEFEVGLELIEQLVDYARTFKRQPVPVSKLKIGLKCGGSDGFSGITANPLVGAVSDLVVAHGGTALLTEVPEMFGAETILMNRAKDEDTFHKVVHLIDDFKDYYTRHNQVIYENPSPGNKDGGITTLEEKSLGCTQKGGLSTVVDVLSYAQPAYEHGLNLVQAPGNDMVSVTALIAAGAHVVLFTTGRGTPMGGVVPTLKISTNTALYERKPRWIDLDAGRLLNGTPMQELASELYRKVIDVASGKVYAHNEENGFREIAIFKDGVTL</sequence>
<evidence type="ECO:0000256" key="1">
    <source>
        <dbReference type="ARBA" id="ARBA00010986"/>
    </source>
</evidence>
<dbReference type="GO" id="GO:0016829">
    <property type="term" value="F:lyase activity"/>
    <property type="evidence" value="ECO:0007669"/>
    <property type="project" value="UniProtKB-KW"/>
</dbReference>
<dbReference type="Proteomes" id="UP000663505">
    <property type="component" value="Chromosome"/>
</dbReference>
<protein>
    <submittedName>
        <fullName evidence="4">Altronate dehydratase</fullName>
    </submittedName>
</protein>
<dbReference type="Pfam" id="PF04295">
    <property type="entry name" value="GD_AH_second"/>
    <property type="match status" value="1"/>
</dbReference>
<evidence type="ECO:0000313" key="5">
    <source>
        <dbReference type="Proteomes" id="UP000663505"/>
    </source>
</evidence>
<reference evidence="4 5" key="1">
    <citation type="submission" date="2021-02" db="EMBL/GenBank/DDBJ databases">
        <title>Alicyclobacillus curvatus sp. nov. and Alicyclobacillus mengziensis sp. nov., two acidophilic bacteria isolated from acid mine drainage.</title>
        <authorList>
            <person name="Huang Y."/>
        </authorList>
    </citation>
    <scope>NUCLEOTIDE SEQUENCE [LARGE SCALE GENOMIC DNA]</scope>
    <source>
        <strain evidence="4 5">S30H14</strain>
    </source>
</reference>
<name>A0A9X7Z5P8_9BACL</name>
<dbReference type="PANTHER" id="PTHR30536:SF5">
    <property type="entry name" value="ALTRONATE DEHYDRATASE"/>
    <property type="match status" value="1"/>
</dbReference>